<dbReference type="RefSeq" id="WP_130089072.1">
    <property type="nucleotide sequence ID" value="NZ_RCXL01000026.1"/>
</dbReference>
<dbReference type="Proteomes" id="UP000291917">
    <property type="component" value="Unassembled WGS sequence"/>
</dbReference>
<dbReference type="EMBL" id="RCXL01000026">
    <property type="protein sequence ID" value="RYT70635.1"/>
    <property type="molecule type" value="Genomic_DNA"/>
</dbReference>
<comment type="caution">
    <text evidence="2">The sequence shown here is derived from an EMBL/GenBank/DDBJ whole genome shotgun (WGS) entry which is preliminary data.</text>
</comment>
<dbReference type="Proteomes" id="UP000335496">
    <property type="component" value="Unassembled WGS sequence"/>
</dbReference>
<reference evidence="1 4" key="1">
    <citation type="journal article" date="2019" name="Nat. Med.">
        <title>A library of human gut bacterial isolates paired with longitudinal multiomics data enables mechanistic microbiome research.</title>
        <authorList>
            <person name="Poyet M."/>
            <person name="Groussin M."/>
            <person name="Gibbons S.M."/>
            <person name="Avila-Pacheco J."/>
            <person name="Jiang X."/>
            <person name="Kearney S.M."/>
            <person name="Perrotta A.R."/>
            <person name="Berdy B."/>
            <person name="Zhao S."/>
            <person name="Lieberman T.D."/>
            <person name="Swanson P.K."/>
            <person name="Smith M."/>
            <person name="Roesemann S."/>
            <person name="Alexander J.E."/>
            <person name="Rich S.A."/>
            <person name="Livny J."/>
            <person name="Vlamakis H."/>
            <person name="Clish C."/>
            <person name="Bullock K."/>
            <person name="Deik A."/>
            <person name="Scott J."/>
            <person name="Pierce K.A."/>
            <person name="Xavier R.J."/>
            <person name="Alm E.J."/>
        </authorList>
    </citation>
    <scope>NUCLEOTIDE SEQUENCE [LARGE SCALE GENOMIC DNA]</scope>
    <source>
        <strain evidence="1 4">BIOML-A1</strain>
    </source>
</reference>
<organism evidence="2 3">
    <name type="scientific">Bacteroides eggerthii</name>
    <dbReference type="NCBI Taxonomy" id="28111"/>
    <lineage>
        <taxon>Bacteria</taxon>
        <taxon>Pseudomonadati</taxon>
        <taxon>Bacteroidota</taxon>
        <taxon>Bacteroidia</taxon>
        <taxon>Bacteroidales</taxon>
        <taxon>Bacteroidaceae</taxon>
        <taxon>Bacteroides</taxon>
    </lineage>
</organism>
<dbReference type="AlphaFoldDB" id="A0A4Q5GRW1"/>
<dbReference type="EMBL" id="VVZX01000024">
    <property type="protein sequence ID" value="KAA5271366.1"/>
    <property type="molecule type" value="Genomic_DNA"/>
</dbReference>
<gene>
    <name evidence="2" type="ORF">EAJ03_14935</name>
    <name evidence="1" type="ORF">F2Z23_15140</name>
</gene>
<keyword evidence="4" id="KW-1185">Reference proteome</keyword>
<evidence type="ECO:0000313" key="1">
    <source>
        <dbReference type="EMBL" id="KAA5271366.1"/>
    </source>
</evidence>
<evidence type="ECO:0000313" key="4">
    <source>
        <dbReference type="Proteomes" id="UP000335496"/>
    </source>
</evidence>
<protein>
    <submittedName>
        <fullName evidence="2">Uncharacterized protein</fullName>
    </submittedName>
</protein>
<accession>A0A4Q5GRW1</accession>
<evidence type="ECO:0000313" key="3">
    <source>
        <dbReference type="Proteomes" id="UP000291917"/>
    </source>
</evidence>
<reference evidence="2 3" key="2">
    <citation type="journal article" date="2019" name="Science, e1252229">
        <title>Invertible promoters mediate bacterial phase variation, antibiotic resistance, and host adaptation in the gut.</title>
        <authorList>
            <person name="Jiang X."/>
            <person name="Hall A.B."/>
            <person name="Arthur T.D."/>
            <person name="Plichta D.R."/>
            <person name="Covington C.T."/>
            <person name="Poyet M."/>
            <person name="Crothers J."/>
            <person name="Moses P.L."/>
            <person name="Tolonen A.C."/>
            <person name="Vlamakis H."/>
            <person name="Alm E.J."/>
            <person name="Xavier R.J."/>
        </authorList>
    </citation>
    <scope>NUCLEOTIDE SEQUENCE [LARGE SCALE GENOMIC DNA]</scope>
    <source>
        <strain evidence="2">Bj_0095</strain>
        <strain evidence="3">bj_0095</strain>
    </source>
</reference>
<sequence length="68" mass="8158">MKELQNKSYEELVQLQQEGKITLVEFVEAQTELSDKWKEWIDTRPISDESARAFLAWHEEYAMSHQEE</sequence>
<evidence type="ECO:0000313" key="2">
    <source>
        <dbReference type="EMBL" id="RYT70635.1"/>
    </source>
</evidence>
<proteinExistence type="predicted"/>
<name>A0A4Q5GRW1_9BACE</name>